<gene>
    <name evidence="1" type="ORF">MUK42_09534</name>
</gene>
<sequence>MVFSDRPLLLPRHGDRLGRWTIARCLVLREIPHGCARRCWKGLPHLECLTHQEKDMIVKVEATLWMSYGNRKPSLAKFTVSRIIPSVLADGFEG</sequence>
<keyword evidence="2" id="KW-1185">Reference proteome</keyword>
<name>A0A9E7FQI8_9LILI</name>
<evidence type="ECO:0000313" key="2">
    <source>
        <dbReference type="Proteomes" id="UP001055439"/>
    </source>
</evidence>
<dbReference type="AlphaFoldDB" id="A0A9E7FQI8"/>
<organism evidence="1 2">
    <name type="scientific">Musa troglodytarum</name>
    <name type="common">fe'i banana</name>
    <dbReference type="NCBI Taxonomy" id="320322"/>
    <lineage>
        <taxon>Eukaryota</taxon>
        <taxon>Viridiplantae</taxon>
        <taxon>Streptophyta</taxon>
        <taxon>Embryophyta</taxon>
        <taxon>Tracheophyta</taxon>
        <taxon>Spermatophyta</taxon>
        <taxon>Magnoliopsida</taxon>
        <taxon>Liliopsida</taxon>
        <taxon>Zingiberales</taxon>
        <taxon>Musaceae</taxon>
        <taxon>Musa</taxon>
    </lineage>
</organism>
<accession>A0A9E7FQI8</accession>
<protein>
    <submittedName>
        <fullName evidence="1">Uncharacterized protein</fullName>
    </submittedName>
</protein>
<dbReference type="Proteomes" id="UP001055439">
    <property type="component" value="Chromosome 4"/>
</dbReference>
<proteinExistence type="predicted"/>
<evidence type="ECO:0000313" key="1">
    <source>
        <dbReference type="EMBL" id="URD98496.1"/>
    </source>
</evidence>
<dbReference type="EMBL" id="CP097506">
    <property type="protein sequence ID" value="URD98496.1"/>
    <property type="molecule type" value="Genomic_DNA"/>
</dbReference>
<reference evidence="1" key="1">
    <citation type="submission" date="2022-05" db="EMBL/GenBank/DDBJ databases">
        <title>The Musa troglodytarum L. genome provides insights into the mechanism of non-climacteric behaviour and enrichment of carotenoids.</title>
        <authorList>
            <person name="Wang J."/>
        </authorList>
    </citation>
    <scope>NUCLEOTIDE SEQUENCE</scope>
    <source>
        <tissue evidence="1">Leaf</tissue>
    </source>
</reference>